<evidence type="ECO:0000313" key="3">
    <source>
        <dbReference type="EMBL" id="KAF6835619.1"/>
    </source>
</evidence>
<accession>A0A8H6KQ39</accession>
<evidence type="ECO:0000259" key="1">
    <source>
        <dbReference type="Pfam" id="PF14231"/>
    </source>
</evidence>
<reference evidence="3" key="1">
    <citation type="journal article" date="2020" name="Phytopathology">
        <title>Genome Sequence Resources of Colletotrichum truncatum, C. plurivorum, C. musicola, and C. sojae: Four Species Pathogenic to Soybean (Glycine max).</title>
        <authorList>
            <person name="Rogerio F."/>
            <person name="Boufleur T.R."/>
            <person name="Ciampi-Guillardi M."/>
            <person name="Sukno S.A."/>
            <person name="Thon M.R."/>
            <person name="Massola Junior N.S."/>
            <person name="Baroncelli R."/>
        </authorList>
    </citation>
    <scope>NUCLEOTIDE SEQUENCE</scope>
    <source>
        <strain evidence="3">LFN0074</strain>
    </source>
</reference>
<dbReference type="EMBL" id="WIGM01000174">
    <property type="protein sequence ID" value="KAF6835619.1"/>
    <property type="molecule type" value="Genomic_DNA"/>
</dbReference>
<organism evidence="3 4">
    <name type="scientific">Colletotrichum musicola</name>
    <dbReference type="NCBI Taxonomy" id="2175873"/>
    <lineage>
        <taxon>Eukaryota</taxon>
        <taxon>Fungi</taxon>
        <taxon>Dikarya</taxon>
        <taxon>Ascomycota</taxon>
        <taxon>Pezizomycotina</taxon>
        <taxon>Sordariomycetes</taxon>
        <taxon>Hypocreomycetidae</taxon>
        <taxon>Glomerellales</taxon>
        <taxon>Glomerellaceae</taxon>
        <taxon>Colletotrichum</taxon>
        <taxon>Colletotrichum orchidearum species complex</taxon>
    </lineage>
</organism>
<dbReference type="Proteomes" id="UP000639643">
    <property type="component" value="Unassembled WGS sequence"/>
</dbReference>
<evidence type="ECO:0000259" key="2">
    <source>
        <dbReference type="Pfam" id="PF14232"/>
    </source>
</evidence>
<protein>
    <submittedName>
        <fullName evidence="3">Cytoplasmic protein</fullName>
    </submittedName>
</protein>
<dbReference type="InterPro" id="IPR025951">
    <property type="entry name" value="GXWXG_dom"/>
</dbReference>
<proteinExistence type="predicted"/>
<comment type="caution">
    <text evidence="3">The sequence shown here is derived from an EMBL/GenBank/DDBJ whole genome shotgun (WGS) entry which is preliminary data.</text>
</comment>
<dbReference type="Pfam" id="PF14232">
    <property type="entry name" value="DUF4334"/>
    <property type="match status" value="1"/>
</dbReference>
<keyword evidence="4" id="KW-1185">Reference proteome</keyword>
<sequence>MTSNRHSPEQQLLDLTETNGHVEESAVAAVYDQLKPVAPEFLVGQWEGGSFDTGHPTHQTLREFKWAGKDFRSVDDVDPIMFYDQDGRRTWLKEYGHARVREVKFRGVVTAAMVYDKYPIIDAFRLVDENTVMGAMDNKEMRNARTYYFYLRRRPESKA</sequence>
<dbReference type="Gene3D" id="2.40.128.580">
    <property type="entry name" value="GXWXG domain"/>
    <property type="match status" value="1"/>
</dbReference>
<feature type="domain" description="DUF4334" evidence="2">
    <location>
        <begin position="96"/>
        <end position="153"/>
    </location>
</feature>
<dbReference type="Pfam" id="PF14231">
    <property type="entry name" value="GXWXG"/>
    <property type="match status" value="1"/>
</dbReference>
<dbReference type="OrthoDB" id="2213372at2759"/>
<gene>
    <name evidence="3" type="ORF">CMUS01_05707</name>
</gene>
<name>A0A8H6KQ39_9PEZI</name>
<feature type="domain" description="GXWXG" evidence="1">
    <location>
        <begin position="29"/>
        <end position="87"/>
    </location>
</feature>
<evidence type="ECO:0000313" key="4">
    <source>
        <dbReference type="Proteomes" id="UP000639643"/>
    </source>
</evidence>
<dbReference type="InterPro" id="IPR025568">
    <property type="entry name" value="DUF4334"/>
</dbReference>
<dbReference type="AlphaFoldDB" id="A0A8H6KQ39"/>